<protein>
    <submittedName>
        <fullName evidence="3">Pilus assembly protein</fullName>
    </submittedName>
</protein>
<keyword evidence="1" id="KW-0472">Membrane</keyword>
<proteinExistence type="predicted"/>
<evidence type="ECO:0000256" key="1">
    <source>
        <dbReference type="SAM" id="Phobius"/>
    </source>
</evidence>
<dbReference type="RefSeq" id="WP_012041778.1">
    <property type="nucleotide sequence ID" value="NZ_JAFCLK010000040.1"/>
</dbReference>
<sequence>MAPILKSRTRPRRSGAVAIEYGFVLPVLLLFIFGIIDIGRLLWTFTTLSRATEAAARCAAVNSTACANAGLIQNYAVGEAWGLDVTAAAFTVTQPACGKQVSATYTFQFVIPWFYGTSTFGSANTMTLSTTACYPPQYP</sequence>
<keyword evidence="1" id="KW-0812">Transmembrane</keyword>
<feature type="domain" description="TadE-like" evidence="2">
    <location>
        <begin position="15"/>
        <end position="57"/>
    </location>
</feature>
<dbReference type="Proteomes" id="UP001314635">
    <property type="component" value="Unassembled WGS sequence"/>
</dbReference>
<dbReference type="EMBL" id="JAFCLK010000040">
    <property type="protein sequence ID" value="MBR1140396.1"/>
    <property type="molecule type" value="Genomic_DNA"/>
</dbReference>
<name>A0ABS5GH31_9BRAD</name>
<keyword evidence="4" id="KW-1185">Reference proteome</keyword>
<comment type="caution">
    <text evidence="3">The sequence shown here is derived from an EMBL/GenBank/DDBJ whole genome shotgun (WGS) entry which is preliminary data.</text>
</comment>
<reference evidence="4" key="1">
    <citation type="journal article" date="2021" name="ISME J.">
        <title>Evolutionary origin and ecological implication of a unique nif island in free-living Bradyrhizobium lineages.</title>
        <authorList>
            <person name="Tao J."/>
        </authorList>
    </citation>
    <scope>NUCLEOTIDE SEQUENCE [LARGE SCALE GENOMIC DNA]</scope>
    <source>
        <strain evidence="4">SZCCT0094</strain>
    </source>
</reference>
<gene>
    <name evidence="3" type="ORF">JQ619_32025</name>
</gene>
<dbReference type="InterPro" id="IPR012495">
    <property type="entry name" value="TadE-like_dom"/>
</dbReference>
<accession>A0ABS5GH31</accession>
<organism evidence="3 4">
    <name type="scientific">Bradyrhizobium denitrificans</name>
    <dbReference type="NCBI Taxonomy" id="2734912"/>
    <lineage>
        <taxon>Bacteria</taxon>
        <taxon>Pseudomonadati</taxon>
        <taxon>Pseudomonadota</taxon>
        <taxon>Alphaproteobacteria</taxon>
        <taxon>Hyphomicrobiales</taxon>
        <taxon>Nitrobacteraceae</taxon>
        <taxon>Bradyrhizobium</taxon>
    </lineage>
</organism>
<evidence type="ECO:0000259" key="2">
    <source>
        <dbReference type="Pfam" id="PF07811"/>
    </source>
</evidence>
<evidence type="ECO:0000313" key="3">
    <source>
        <dbReference type="EMBL" id="MBR1140396.1"/>
    </source>
</evidence>
<keyword evidence="1" id="KW-1133">Transmembrane helix</keyword>
<evidence type="ECO:0000313" key="4">
    <source>
        <dbReference type="Proteomes" id="UP001314635"/>
    </source>
</evidence>
<dbReference type="Pfam" id="PF07811">
    <property type="entry name" value="TadE"/>
    <property type="match status" value="1"/>
</dbReference>
<feature type="transmembrane region" description="Helical" evidence="1">
    <location>
        <begin position="21"/>
        <end position="43"/>
    </location>
</feature>